<dbReference type="InterPro" id="IPR045864">
    <property type="entry name" value="aa-tRNA-synth_II/BPL/LPL"/>
</dbReference>
<proteinExistence type="predicted"/>
<dbReference type="OrthoDB" id="583154at2"/>
<reference evidence="1 2" key="1">
    <citation type="submission" date="2014-08" db="EMBL/GenBank/DDBJ databases">
        <authorList>
            <person name="den Bakker H.C."/>
        </authorList>
    </citation>
    <scope>NUCLEOTIDE SEQUENCE [LARGE SCALE GENOMIC DNA]</scope>
    <source>
        <strain evidence="1 2">DSM 18334</strain>
    </source>
</reference>
<comment type="caution">
    <text evidence="1">The sequence shown here is derived from an EMBL/GenBank/DDBJ whole genome shotgun (WGS) entry which is preliminary data.</text>
</comment>
<sequence>MQSFLVNVPNGRTRNNGDLIRALNFASERISGMELQGDRIRVDTDADGEEELELIRDKVLGMIAKHGESACLDDQIAVQFHGPAAFTPYSAIYESGLVADYGNGIYALKQEAVQVLAFLDRVFMGWALELGAEEMSFPALLPVSVLEKTGYLRMSPQYTVMCCQPSEDMDELMKLHRAVQRGQTLPHLKDPDYALSPSACFHCYMDLEDKELDKPSVYTFRQQVARSEGRLNWGGYGRMRNYQVREIVFVGDGDFVLNSRNRIMKKAEQLASQLGLSGRLSVTFDPFIIPSLQKYKKIQLEEQSKYELQLDTAPHQSLAVASFNLHGSAFIDPFRIRVRQCEQPFTGCVGFGLERWVLALLAQFGCNLREWPFDILK</sequence>
<dbReference type="GO" id="GO:0016740">
    <property type="term" value="F:transferase activity"/>
    <property type="evidence" value="ECO:0007669"/>
    <property type="project" value="UniProtKB-ARBA"/>
</dbReference>
<evidence type="ECO:0000313" key="2">
    <source>
        <dbReference type="Proteomes" id="UP000029734"/>
    </source>
</evidence>
<dbReference type="EMBL" id="JQCR01000002">
    <property type="protein sequence ID" value="KGE19746.1"/>
    <property type="molecule type" value="Genomic_DNA"/>
</dbReference>
<accession>A0A098MCJ1</accession>
<dbReference type="RefSeq" id="WP_036651071.1">
    <property type="nucleotide sequence ID" value="NZ_JQCR01000002.1"/>
</dbReference>
<dbReference type="STRING" id="268407.PWYN_10645"/>
<dbReference type="GO" id="GO:0140096">
    <property type="term" value="F:catalytic activity, acting on a protein"/>
    <property type="evidence" value="ECO:0007669"/>
    <property type="project" value="UniProtKB-ARBA"/>
</dbReference>
<dbReference type="Proteomes" id="UP000029734">
    <property type="component" value="Unassembled WGS sequence"/>
</dbReference>
<name>A0A098MCJ1_9BACL</name>
<keyword evidence="2" id="KW-1185">Reference proteome</keyword>
<dbReference type="SUPFAM" id="SSF55681">
    <property type="entry name" value="Class II aaRS and biotin synthetases"/>
    <property type="match status" value="1"/>
</dbReference>
<evidence type="ECO:0008006" key="3">
    <source>
        <dbReference type="Google" id="ProtNLM"/>
    </source>
</evidence>
<evidence type="ECO:0000313" key="1">
    <source>
        <dbReference type="EMBL" id="KGE19746.1"/>
    </source>
</evidence>
<dbReference type="Gene3D" id="3.30.930.10">
    <property type="entry name" value="Bira Bifunctional Protein, Domain 2"/>
    <property type="match status" value="1"/>
</dbReference>
<gene>
    <name evidence="1" type="ORF">PWYN_10645</name>
</gene>
<dbReference type="AlphaFoldDB" id="A0A098MCJ1"/>
<dbReference type="eggNOG" id="COG0172">
    <property type="taxonomic scope" value="Bacteria"/>
</dbReference>
<protein>
    <recommendedName>
        <fullName evidence="3">Aminoacyl-transfer RNA synthetases class-II family profile domain-containing protein</fullName>
    </recommendedName>
</protein>
<organism evidence="1 2">
    <name type="scientific">Paenibacillus wynnii</name>
    <dbReference type="NCBI Taxonomy" id="268407"/>
    <lineage>
        <taxon>Bacteria</taxon>
        <taxon>Bacillati</taxon>
        <taxon>Bacillota</taxon>
        <taxon>Bacilli</taxon>
        <taxon>Bacillales</taxon>
        <taxon>Paenibacillaceae</taxon>
        <taxon>Paenibacillus</taxon>
    </lineage>
</organism>
<reference evidence="1 2" key="2">
    <citation type="submission" date="2014-10" db="EMBL/GenBank/DDBJ databases">
        <title>Comparative genomics of the Paenibacillus odorifer group.</title>
        <authorList>
            <person name="Tsai Y.-C."/>
            <person name="Martin N."/>
            <person name="Korlach J."/>
            <person name="Wiedmann M."/>
        </authorList>
    </citation>
    <scope>NUCLEOTIDE SEQUENCE [LARGE SCALE GENOMIC DNA]</scope>
    <source>
        <strain evidence="1 2">DSM 18334</strain>
    </source>
</reference>